<keyword evidence="6" id="KW-1185">Reference proteome</keyword>
<comment type="caution">
    <text evidence="5">The sequence shown here is derived from an EMBL/GenBank/DDBJ whole genome shotgun (WGS) entry which is preliminary data.</text>
</comment>
<evidence type="ECO:0000313" key="5">
    <source>
        <dbReference type="EMBL" id="MDI6098210.1"/>
    </source>
</evidence>
<protein>
    <recommendedName>
        <fullName evidence="2">Deoxyguanosinetriphosphate triphosphohydrolase-like protein</fullName>
    </recommendedName>
</protein>
<feature type="domain" description="HD" evidence="4">
    <location>
        <begin position="58"/>
        <end position="199"/>
    </location>
</feature>
<dbReference type="PANTHER" id="PTHR11373">
    <property type="entry name" value="DEOXYNUCLEOSIDE TRIPHOSPHATE TRIPHOSPHOHYDROLASE"/>
    <property type="match status" value="1"/>
</dbReference>
<dbReference type="CDD" id="cd00077">
    <property type="entry name" value="HDc"/>
    <property type="match status" value="1"/>
</dbReference>
<dbReference type="SUPFAM" id="SSF109604">
    <property type="entry name" value="HD-domain/PDEase-like"/>
    <property type="match status" value="1"/>
</dbReference>
<dbReference type="Proteomes" id="UP001241758">
    <property type="component" value="Unassembled WGS sequence"/>
</dbReference>
<dbReference type="PROSITE" id="PS51831">
    <property type="entry name" value="HD"/>
    <property type="match status" value="1"/>
</dbReference>
<evidence type="ECO:0000256" key="3">
    <source>
        <dbReference type="SAM" id="MobiDB-lite"/>
    </source>
</evidence>
<evidence type="ECO:0000259" key="4">
    <source>
        <dbReference type="PROSITE" id="PS51831"/>
    </source>
</evidence>
<dbReference type="PANTHER" id="PTHR11373:SF32">
    <property type="entry name" value="DEOXYGUANOSINETRIPHOSPHATE TRIPHOSPHOHYDROLASE"/>
    <property type="match status" value="1"/>
</dbReference>
<dbReference type="EMBL" id="JASCTH010000003">
    <property type="protein sequence ID" value="MDI6098210.1"/>
    <property type="molecule type" value="Genomic_DNA"/>
</dbReference>
<dbReference type="Pfam" id="PF13286">
    <property type="entry name" value="HD_assoc"/>
    <property type="match status" value="1"/>
</dbReference>
<dbReference type="NCBIfam" id="TIGR01353">
    <property type="entry name" value="dGTP_triPase"/>
    <property type="match status" value="1"/>
</dbReference>
<dbReference type="HAMAP" id="MF_01212">
    <property type="entry name" value="dGTPase_type2"/>
    <property type="match status" value="1"/>
</dbReference>
<dbReference type="InterPro" id="IPR026875">
    <property type="entry name" value="PHydrolase_assoc_dom"/>
</dbReference>
<evidence type="ECO:0000313" key="6">
    <source>
        <dbReference type="Proteomes" id="UP001241758"/>
    </source>
</evidence>
<sequence length="404" mass="44221">MTAADSQRWAAEPAKDSGYGRTPYQRDRARVLHSAGFRRLAAKTQVHTAGSDDFLRTRLTHSLEVAQISREMGARLGCDPDLVDVAGLAHDLGHPPFGHNGEAALDVVAEPCGGFEGNAQTLRVITRLEAKVPGAGLNLTRATLDACSKYPWFRRPGYRKFGVYPDDRPVFEWMRSPRTDERRCLEAQVMDWADDVAYSVHDVEDGVHGGYITLADLLHDRGERAALCDDVAATYSVESAEQLGVALDQLLADPAVTAVAGYCGDYHSLVALKRMTSVLTGRFVASAVGATQSRHGTEPLCRYAADLIVPRTVRNQCALLKGMAYRYVMRSRAAEGWYEEQRTILAELVEALTRTPERLDPLFRPLHAAAADDAAALRVVIDQVASLTDHAAVAWHAAITGTRR</sequence>
<dbReference type="NCBIfam" id="NF002829">
    <property type="entry name" value="PRK03007.1"/>
    <property type="match status" value="1"/>
</dbReference>
<dbReference type="SMART" id="SM00471">
    <property type="entry name" value="HDc"/>
    <property type="match status" value="1"/>
</dbReference>
<evidence type="ECO:0000256" key="1">
    <source>
        <dbReference type="ARBA" id="ARBA00022801"/>
    </source>
</evidence>
<dbReference type="RefSeq" id="WP_282757750.1">
    <property type="nucleotide sequence ID" value="NZ_JASCTH010000003.1"/>
</dbReference>
<proteinExistence type="inferred from homology"/>
<reference evidence="5 6" key="1">
    <citation type="submission" date="2023-05" db="EMBL/GenBank/DDBJ databases">
        <title>Actinoplanes sp. NEAU-A12 genome sequencing.</title>
        <authorList>
            <person name="Wang Z.-S."/>
        </authorList>
    </citation>
    <scope>NUCLEOTIDE SEQUENCE [LARGE SCALE GENOMIC DNA]</scope>
    <source>
        <strain evidence="5 6">NEAU-A12</strain>
    </source>
</reference>
<dbReference type="Pfam" id="PF01966">
    <property type="entry name" value="HD"/>
    <property type="match status" value="1"/>
</dbReference>
<evidence type="ECO:0000256" key="2">
    <source>
        <dbReference type="HAMAP-Rule" id="MF_01212"/>
    </source>
</evidence>
<dbReference type="Gene3D" id="1.10.3210.10">
    <property type="entry name" value="Hypothetical protein af1432"/>
    <property type="match status" value="1"/>
</dbReference>
<dbReference type="InterPro" id="IPR050135">
    <property type="entry name" value="dGTPase-like"/>
</dbReference>
<accession>A0ABT6WES6</accession>
<dbReference type="InterPro" id="IPR006674">
    <property type="entry name" value="HD_domain"/>
</dbReference>
<dbReference type="InterPro" id="IPR006261">
    <property type="entry name" value="dGTPase"/>
</dbReference>
<organism evidence="5 6">
    <name type="scientific">Actinoplanes sandaracinus</name>
    <dbReference type="NCBI Taxonomy" id="3045177"/>
    <lineage>
        <taxon>Bacteria</taxon>
        <taxon>Bacillati</taxon>
        <taxon>Actinomycetota</taxon>
        <taxon>Actinomycetes</taxon>
        <taxon>Micromonosporales</taxon>
        <taxon>Micromonosporaceae</taxon>
        <taxon>Actinoplanes</taxon>
    </lineage>
</organism>
<dbReference type="InterPro" id="IPR003607">
    <property type="entry name" value="HD/PDEase_dom"/>
</dbReference>
<dbReference type="InterPro" id="IPR023023">
    <property type="entry name" value="dNTPase_2"/>
</dbReference>
<gene>
    <name evidence="5" type="ORF">QLQ12_06295</name>
</gene>
<keyword evidence="1 2" id="KW-0378">Hydrolase</keyword>
<feature type="region of interest" description="Disordered" evidence="3">
    <location>
        <begin position="1"/>
        <end position="25"/>
    </location>
</feature>
<comment type="similarity">
    <text evidence="2">Belongs to the dGTPase family. Type 2 subfamily.</text>
</comment>
<name>A0ABT6WES6_9ACTN</name>